<protein>
    <submittedName>
        <fullName evidence="2">Uncharacterized protein</fullName>
    </submittedName>
</protein>
<sequence>MKNNQKLSSLWHCDAENIIKNQEDSDFLKSMKTDRKASIAGMDMVTLAKEQRCQERMRSSEKRREKCETLSKAQFSEAVLADSSCSDNERPLATVNPDTKPNKRSHERTAKSGTEA</sequence>
<name>A0AAN8JD20_PATCE</name>
<evidence type="ECO:0000256" key="1">
    <source>
        <dbReference type="SAM" id="MobiDB-lite"/>
    </source>
</evidence>
<dbReference type="EMBL" id="JAZGQO010000010">
    <property type="protein sequence ID" value="KAK6175771.1"/>
    <property type="molecule type" value="Genomic_DNA"/>
</dbReference>
<feature type="region of interest" description="Disordered" evidence="1">
    <location>
        <begin position="78"/>
        <end position="116"/>
    </location>
</feature>
<dbReference type="Proteomes" id="UP001347796">
    <property type="component" value="Unassembled WGS sequence"/>
</dbReference>
<dbReference type="AlphaFoldDB" id="A0AAN8JD20"/>
<reference evidence="2 3" key="1">
    <citation type="submission" date="2024-01" db="EMBL/GenBank/DDBJ databases">
        <title>The genome of the rayed Mediterranean limpet Patella caerulea (Linnaeus, 1758).</title>
        <authorList>
            <person name="Anh-Thu Weber A."/>
            <person name="Halstead-Nussloch G."/>
        </authorList>
    </citation>
    <scope>NUCLEOTIDE SEQUENCE [LARGE SCALE GENOMIC DNA]</scope>
    <source>
        <strain evidence="2">AATW-2023a</strain>
        <tissue evidence="2">Whole specimen</tissue>
    </source>
</reference>
<keyword evidence="3" id="KW-1185">Reference proteome</keyword>
<evidence type="ECO:0000313" key="3">
    <source>
        <dbReference type="Proteomes" id="UP001347796"/>
    </source>
</evidence>
<gene>
    <name evidence="2" type="ORF">SNE40_014164</name>
</gene>
<comment type="caution">
    <text evidence="2">The sequence shown here is derived from an EMBL/GenBank/DDBJ whole genome shotgun (WGS) entry which is preliminary data.</text>
</comment>
<accession>A0AAN8JD20</accession>
<proteinExistence type="predicted"/>
<evidence type="ECO:0000313" key="2">
    <source>
        <dbReference type="EMBL" id="KAK6175771.1"/>
    </source>
</evidence>
<organism evidence="2 3">
    <name type="scientific">Patella caerulea</name>
    <name type="common">Rayed Mediterranean limpet</name>
    <dbReference type="NCBI Taxonomy" id="87958"/>
    <lineage>
        <taxon>Eukaryota</taxon>
        <taxon>Metazoa</taxon>
        <taxon>Spiralia</taxon>
        <taxon>Lophotrochozoa</taxon>
        <taxon>Mollusca</taxon>
        <taxon>Gastropoda</taxon>
        <taxon>Patellogastropoda</taxon>
        <taxon>Patelloidea</taxon>
        <taxon>Patellidae</taxon>
        <taxon>Patella</taxon>
    </lineage>
</organism>